<proteinExistence type="predicted"/>
<dbReference type="Proteomes" id="UP000494249">
    <property type="component" value="Unassembled WGS sequence"/>
</dbReference>
<dbReference type="EMBL" id="CADIKB010000046">
    <property type="protein sequence ID" value="CAB3733018.1"/>
    <property type="molecule type" value="Genomic_DNA"/>
</dbReference>
<evidence type="ECO:0000313" key="2">
    <source>
        <dbReference type="Proteomes" id="UP000494249"/>
    </source>
</evidence>
<dbReference type="AlphaFoldDB" id="A0A6J5CET5"/>
<name>A0A6J5CET5_9BURK</name>
<dbReference type="RefSeq" id="WP_035482943.1">
    <property type="nucleotide sequence ID" value="NZ_CADFGL010000043.1"/>
</dbReference>
<reference evidence="1 2" key="1">
    <citation type="submission" date="2020-04" db="EMBL/GenBank/DDBJ databases">
        <authorList>
            <person name="De Canck E."/>
        </authorList>
    </citation>
    <scope>NUCLEOTIDE SEQUENCE [LARGE SCALE GENOMIC DNA]</scope>
    <source>
        <strain evidence="1 2">LMG 22037</strain>
    </source>
</reference>
<evidence type="ECO:0000313" key="1">
    <source>
        <dbReference type="EMBL" id="CAB3733018.1"/>
    </source>
</evidence>
<organism evidence="1 2">
    <name type="scientific">Paraburkholderia phenoliruptrix</name>
    <dbReference type="NCBI Taxonomy" id="252970"/>
    <lineage>
        <taxon>Bacteria</taxon>
        <taxon>Pseudomonadati</taxon>
        <taxon>Pseudomonadota</taxon>
        <taxon>Betaproteobacteria</taxon>
        <taxon>Burkholderiales</taxon>
        <taxon>Burkholderiaceae</taxon>
        <taxon>Paraburkholderia</taxon>
    </lineage>
</organism>
<sequence length="325" mass="36683">MQETNTPTSAPEEFPGYPELVLRELPDGRVTGVAMREMRSSFHVTFADKFTEPEEVERGIEILRRLGQNDKYGTWKKELDIDAASLDDAIASSPESSVGQKFVFLYRGNEWVWGIWNNPEHPKRSEVLKHLAGVELRSVADFHGTRVSAAKRDVRPGLDSVRANKTLAGPYQVLEVAIDLLEQSLLRSSDKQDYEAHPAVHYLCEWWNRNAPEGSREAGFVRLYVWNETDRIFNACDPEEPAAQADQLHSWPSYALFEHPGMPTVLGCFYRGRRFNKDDGTGGTKLYAADGSEAWDIGLEASEVDEAYYSLVGLERLAEHDVFAV</sequence>
<protein>
    <submittedName>
        <fullName evidence="1">Uncharacterized protein</fullName>
    </submittedName>
</protein>
<gene>
    <name evidence="1" type="ORF">LMG22037_05759</name>
</gene>
<accession>A0A6J5CET5</accession>